<keyword evidence="4 14" id="KW-0479">Metal-binding</keyword>
<dbReference type="Gene3D" id="3.90.1860.10">
    <property type="entry name" value="tRNA-splicing ligase RtcB"/>
    <property type="match status" value="1"/>
</dbReference>
<keyword evidence="7 14" id="KW-0464">Manganese</keyword>
<evidence type="ECO:0000256" key="9">
    <source>
        <dbReference type="ARBA" id="ARBA00045316"/>
    </source>
</evidence>
<dbReference type="GO" id="GO:0006388">
    <property type="term" value="P:tRNA splicing, via endonucleolytic cleavage and ligation"/>
    <property type="evidence" value="ECO:0007669"/>
    <property type="project" value="UniProtKB-ARBA"/>
</dbReference>
<sequence>MSINKNIKENITEVRPNVWEIPSNFKREMKVPGRFYLEEDALSSLEEGAIEQITNVACLPGIQKFAIGLPDIHFGYGFPIGGVGAFSTRTGVISPGGVGFDINCGVRMVRTNLTEKDIKPKMKEIVDKLFVNVPSGVGSKGKIRLKNNEIDNVLDFGAEWAVENEYGWEEDLNFLEENGRMLDADSSKVSEKAKKRGIPQLGSLGSGNHFLEVQKINEIFNEEVAKTFNLEPGTITIMVHSGSRGCGHQVCSDHLRAMDKAYKKHNLNIPDRQLACAPIDSIEAENYFRAMSAAANYAWANRQMMVHWVRETFEGIFNQSAEDMEMSVIYDVAHNIAKKEVHNIKNRNQEVIVHRKGATRAFGPGRVEIPSEYRKVGQPILIPGTMGTASYILHGTDIAMEETFGSTAHGAGRKLSRTGAKKKFTSDEIKADLKSKGIHVRANSDPVLAEEAPAAYKDVDQVVRTSDSTGIAKIVAKVVPLAVTKG</sequence>
<feature type="binding site" evidence="14">
    <location>
        <position position="334"/>
    </location>
    <ligand>
        <name>Mn(2+)</name>
        <dbReference type="ChEBI" id="CHEBI:29035"/>
        <label>2</label>
    </ligand>
</feature>
<dbReference type="OrthoDB" id="9887at2157"/>
<dbReference type="PANTHER" id="PTHR11118">
    <property type="entry name" value="RNA-SPLICING LIGASE RTCB HOMOLOG"/>
    <property type="match status" value="1"/>
</dbReference>
<dbReference type="InterPro" id="IPR001233">
    <property type="entry name" value="RtcB"/>
</dbReference>
<evidence type="ECO:0000256" key="2">
    <source>
        <dbReference type="ARBA" id="ARBA00011245"/>
    </source>
</evidence>
<comment type="catalytic activity">
    <reaction evidence="10">
        <text>a 3'-end 3'-phospho-ribonucleotide-RNA + a 5'-end dephospho-ribonucleoside-RNA + GTP = a ribonucleotidyl-ribonucleotide-RNA + GMP + diphosphate</text>
        <dbReference type="Rhea" id="RHEA:68076"/>
        <dbReference type="Rhea" id="RHEA-COMP:10463"/>
        <dbReference type="Rhea" id="RHEA-COMP:13936"/>
        <dbReference type="Rhea" id="RHEA-COMP:17355"/>
        <dbReference type="ChEBI" id="CHEBI:33019"/>
        <dbReference type="ChEBI" id="CHEBI:37565"/>
        <dbReference type="ChEBI" id="CHEBI:58115"/>
        <dbReference type="ChEBI" id="CHEBI:83062"/>
        <dbReference type="ChEBI" id="CHEBI:138284"/>
        <dbReference type="ChEBI" id="CHEBI:173118"/>
        <dbReference type="EC" id="6.5.1.8"/>
    </reaction>
</comment>
<dbReference type="AlphaFoldDB" id="A0A1V6N578"/>
<comment type="caution">
    <text evidence="16">The sequence shown here is derived from an EMBL/GenBank/DDBJ whole genome shotgun (WGS) entry which is preliminary data.</text>
</comment>
<feature type="binding site" evidence="13">
    <location>
        <begin position="409"/>
        <end position="412"/>
    </location>
    <ligand>
        <name>GMP</name>
        <dbReference type="ChEBI" id="CHEBI:58115"/>
    </ligand>
</feature>
<dbReference type="Pfam" id="PF01139">
    <property type="entry name" value="RtcB"/>
    <property type="match status" value="1"/>
</dbReference>
<organism evidence="16 17">
    <name type="scientific">Methanobrevibacter arboriphilus JCM 13429 = DSM 1125</name>
    <dbReference type="NCBI Taxonomy" id="1300164"/>
    <lineage>
        <taxon>Archaea</taxon>
        <taxon>Methanobacteriati</taxon>
        <taxon>Methanobacteriota</taxon>
        <taxon>Methanomada group</taxon>
        <taxon>Methanobacteria</taxon>
        <taxon>Methanobacteriales</taxon>
        <taxon>Methanobacteriaceae</taxon>
        <taxon>Methanobrevibacter</taxon>
    </lineage>
</organism>
<evidence type="ECO:0000256" key="15">
    <source>
        <dbReference type="RuleBase" id="RU371113"/>
    </source>
</evidence>
<dbReference type="EMBL" id="JXMW01000001">
    <property type="protein sequence ID" value="OQD59743.1"/>
    <property type="molecule type" value="Genomic_DNA"/>
</dbReference>
<evidence type="ECO:0000313" key="17">
    <source>
        <dbReference type="Proteomes" id="UP000191661"/>
    </source>
</evidence>
<feature type="binding site" evidence="13">
    <location>
        <begin position="334"/>
        <end position="335"/>
    </location>
    <ligand>
        <name>GMP</name>
        <dbReference type="ChEBI" id="CHEBI:58115"/>
    </ligand>
</feature>
<evidence type="ECO:0000256" key="5">
    <source>
        <dbReference type="ARBA" id="ARBA00022741"/>
    </source>
</evidence>
<dbReference type="GO" id="GO:0170057">
    <property type="term" value="F:RNA ligase (GTP) activity"/>
    <property type="evidence" value="ECO:0007669"/>
    <property type="project" value="UniProtKB-EC"/>
</dbReference>
<proteinExistence type="inferred from homology"/>
<dbReference type="InterPro" id="IPR036025">
    <property type="entry name" value="RtcB-like_sf"/>
</dbReference>
<evidence type="ECO:0000256" key="11">
    <source>
        <dbReference type="ARBA" id="ARBA00049514"/>
    </source>
</evidence>
<gene>
    <name evidence="15 16" type="primary">rtcB</name>
    <name evidence="16" type="ORF">MBBAR_1c01400</name>
</gene>
<evidence type="ECO:0000256" key="10">
    <source>
        <dbReference type="ARBA" id="ARBA00047746"/>
    </source>
</evidence>
<evidence type="ECO:0000256" key="14">
    <source>
        <dbReference type="PIRSR" id="PIRSR601233-3"/>
    </source>
</evidence>
<comment type="catalytic activity">
    <reaction evidence="11">
        <text>a 3'-end 2',3'-cyclophospho-ribonucleotide-RNA + a 5'-end dephospho-ribonucleoside-RNA + GTP + H2O = a ribonucleotidyl-ribonucleotide-RNA + GMP + diphosphate + H(+)</text>
        <dbReference type="Rhea" id="RHEA:68080"/>
        <dbReference type="Rhea" id="RHEA-COMP:10464"/>
        <dbReference type="Rhea" id="RHEA-COMP:13936"/>
        <dbReference type="Rhea" id="RHEA-COMP:17355"/>
        <dbReference type="ChEBI" id="CHEBI:15377"/>
        <dbReference type="ChEBI" id="CHEBI:15378"/>
        <dbReference type="ChEBI" id="CHEBI:33019"/>
        <dbReference type="ChEBI" id="CHEBI:37565"/>
        <dbReference type="ChEBI" id="CHEBI:58115"/>
        <dbReference type="ChEBI" id="CHEBI:83064"/>
        <dbReference type="ChEBI" id="CHEBI:138284"/>
        <dbReference type="ChEBI" id="CHEBI:173118"/>
        <dbReference type="EC" id="6.5.1.8"/>
    </reaction>
</comment>
<evidence type="ECO:0000256" key="3">
    <source>
        <dbReference type="ARBA" id="ARBA00022598"/>
    </source>
</evidence>
<protein>
    <recommendedName>
        <fullName evidence="8 15">tRNA-splicing ligase RtcB</fullName>
        <ecNumber evidence="15">6.5.1.-</ecNumber>
    </recommendedName>
</protein>
<comment type="subunit">
    <text evidence="2 15">Monomer.</text>
</comment>
<feature type="binding site" evidence="14">
    <location>
        <position position="209"/>
    </location>
    <ligand>
        <name>Mn(2+)</name>
        <dbReference type="ChEBI" id="CHEBI:29035"/>
        <label>1</label>
    </ligand>
</feature>
<evidence type="ECO:0000256" key="12">
    <source>
        <dbReference type="PIRSR" id="PIRSR601233-1"/>
    </source>
</evidence>
<evidence type="ECO:0000313" key="16">
    <source>
        <dbReference type="EMBL" id="OQD59743.1"/>
    </source>
</evidence>
<keyword evidence="17" id="KW-1185">Reference proteome</keyword>
<keyword evidence="3 15" id="KW-0436">Ligase</keyword>
<dbReference type="RefSeq" id="WP_080459374.1">
    <property type="nucleotide sequence ID" value="NZ_JXMW01000001.1"/>
</dbReference>
<keyword evidence="5 13" id="KW-0547">Nucleotide-binding</keyword>
<evidence type="ECO:0000256" key="1">
    <source>
        <dbReference type="ARBA" id="ARBA00008071"/>
    </source>
</evidence>
<keyword evidence="6 13" id="KW-0342">GTP-binding</keyword>
<dbReference type="GO" id="GO:0005525">
    <property type="term" value="F:GTP binding"/>
    <property type="evidence" value="ECO:0007669"/>
    <property type="project" value="UniProtKB-KW"/>
</dbReference>
<feature type="binding site" evidence="13">
    <location>
        <position position="485"/>
    </location>
    <ligand>
        <name>GMP</name>
        <dbReference type="ChEBI" id="CHEBI:58115"/>
    </ligand>
</feature>
<dbReference type="EC" id="6.5.1.-" evidence="15"/>
<comment type="similarity">
    <text evidence="1 15">Belongs to the RtcB family.</text>
</comment>
<evidence type="ECO:0000256" key="8">
    <source>
        <dbReference type="ARBA" id="ARBA00033766"/>
    </source>
</evidence>
<evidence type="ECO:0000256" key="6">
    <source>
        <dbReference type="ARBA" id="ARBA00023134"/>
    </source>
</evidence>
<evidence type="ECO:0000256" key="13">
    <source>
        <dbReference type="PIRSR" id="PIRSR601233-2"/>
    </source>
</evidence>
<accession>A0A1V6N578</accession>
<evidence type="ECO:0000256" key="7">
    <source>
        <dbReference type="ARBA" id="ARBA00023211"/>
    </source>
</evidence>
<dbReference type="FunFam" id="3.90.1860.10:FF:000001">
    <property type="entry name" value="tRNA-splicing ligase RtcB homolog"/>
    <property type="match status" value="1"/>
</dbReference>
<reference evidence="16 17" key="1">
    <citation type="submission" date="2014-12" db="EMBL/GenBank/DDBJ databases">
        <title>Genome sequence of Methanobrevibacter arboriphilicus DH1, DSM1125.</title>
        <authorList>
            <person name="Poehlein A."/>
            <person name="Thauer R.K."/>
            <person name="Seedorf H."/>
            <person name="Daniel R."/>
        </authorList>
    </citation>
    <scope>NUCLEOTIDE SEQUENCE [LARGE SCALE GENOMIC DNA]</scope>
    <source>
        <strain evidence="16 17">DH1</strain>
    </source>
</reference>
<dbReference type="GO" id="GO:0003972">
    <property type="term" value="F:RNA ligase (ATP) activity"/>
    <property type="evidence" value="ECO:0007669"/>
    <property type="project" value="TreeGrafter"/>
</dbReference>
<comment type="function">
    <text evidence="9">Essential for tRNA splicing and maturation. Acts by directly joining spliced tRNA halves to mature-sized tRNAs. Joins RNA with 2',3'-cyclic-phosphate or 3'-phosphate ends to RNA with 5'-hydroxy ends.</text>
</comment>
<feature type="binding site" evidence="13">
    <location>
        <begin position="208"/>
        <end position="212"/>
    </location>
    <ligand>
        <name>GMP</name>
        <dbReference type="ChEBI" id="CHEBI:58115"/>
    </ligand>
</feature>
<dbReference type="PROSITE" id="PS01288">
    <property type="entry name" value="UPF0027"/>
    <property type="match status" value="1"/>
</dbReference>
<dbReference type="Proteomes" id="UP000191661">
    <property type="component" value="Unassembled WGS sequence"/>
</dbReference>
<evidence type="ECO:0000256" key="4">
    <source>
        <dbReference type="ARBA" id="ARBA00022723"/>
    </source>
</evidence>
<feature type="binding site" evidence="13">
    <location>
        <begin position="383"/>
        <end position="386"/>
    </location>
    <ligand>
        <name>GMP</name>
        <dbReference type="ChEBI" id="CHEBI:58115"/>
    </ligand>
</feature>
<name>A0A1V6N578_METAZ</name>
<comment type="cofactor">
    <cofactor evidence="14 15">
        <name>Mn(2+)</name>
        <dbReference type="ChEBI" id="CHEBI:29035"/>
    </cofactor>
    <text evidence="14 15">Binds 2 manganese ions per subunit.</text>
</comment>
<feature type="binding site" evidence="13">
    <location>
        <position position="390"/>
    </location>
    <ligand>
        <name>GMP</name>
        <dbReference type="ChEBI" id="CHEBI:58115"/>
    </ligand>
</feature>
<feature type="binding site" evidence="14">
    <location>
        <position position="101"/>
    </location>
    <ligand>
        <name>Mn(2+)</name>
        <dbReference type="ChEBI" id="CHEBI:29035"/>
        <label>1</label>
    </ligand>
</feature>
<feature type="binding site" evidence="14">
    <location>
        <position position="240"/>
    </location>
    <ligand>
        <name>Mn(2+)</name>
        <dbReference type="ChEBI" id="CHEBI:29035"/>
        <label>2</label>
    </ligand>
</feature>
<dbReference type="GO" id="GO:0046872">
    <property type="term" value="F:metal ion binding"/>
    <property type="evidence" value="ECO:0007669"/>
    <property type="project" value="UniProtKB-UniRule"/>
</dbReference>
<dbReference type="PANTHER" id="PTHR11118:SF1">
    <property type="entry name" value="RNA-SPLICING LIGASE RTCB HOMOLOG"/>
    <property type="match status" value="1"/>
</dbReference>
<dbReference type="SUPFAM" id="SSF103365">
    <property type="entry name" value="Hypothetical protein PH1602"/>
    <property type="match status" value="1"/>
</dbReference>
<feature type="active site" description="GMP-histidine intermediate" evidence="12">
    <location>
        <position position="409"/>
    </location>
</feature>